<dbReference type="CDD" id="cd04301">
    <property type="entry name" value="NAT_SF"/>
    <property type="match status" value="1"/>
</dbReference>
<dbReference type="InterPro" id="IPR039143">
    <property type="entry name" value="GNPNAT1-like"/>
</dbReference>
<dbReference type="SUPFAM" id="SSF55729">
    <property type="entry name" value="Acyl-CoA N-acyltransferases (Nat)"/>
    <property type="match status" value="1"/>
</dbReference>
<dbReference type="PROSITE" id="PS51186">
    <property type="entry name" value="GNAT"/>
    <property type="match status" value="1"/>
</dbReference>
<dbReference type="RefSeq" id="WP_075633755.1">
    <property type="nucleotide sequence ID" value="NZ_MKIO01000021.1"/>
</dbReference>
<reference evidence="2 3" key="1">
    <citation type="submission" date="2016-09" db="EMBL/GenBank/DDBJ databases">
        <title>Rhizobium sp. nov., a novel species isolated from the rice rhizosphere.</title>
        <authorList>
            <person name="Zhao J."/>
            <person name="Zhang X."/>
        </authorList>
    </citation>
    <scope>NUCLEOTIDE SEQUENCE [LARGE SCALE GENOMIC DNA]</scope>
    <source>
        <strain evidence="2 3">MH17</strain>
    </source>
</reference>
<dbReference type="PANTHER" id="PTHR13355:SF15">
    <property type="entry name" value="GCN5-RELATED N-ACETYLTRANSFERASE 3, CHLOROPLASTIC"/>
    <property type="match status" value="1"/>
</dbReference>
<dbReference type="GO" id="GO:0008080">
    <property type="term" value="F:N-acetyltransferase activity"/>
    <property type="evidence" value="ECO:0007669"/>
    <property type="project" value="TreeGrafter"/>
</dbReference>
<sequence>MDIHDRRERFEVRGLREQEIVDLLALYRHLDPQDAETRPADALARWRALKTLAGSDILVGCLEGRLVASCTMVLVPNITRGGRSYALIENVVTDGAYRQRGFGRAVLHATAERAWEAGCYKVMLMTGSKRPEVHRFYERAGFVQNKTGFQMRRLERRSE</sequence>
<dbReference type="AlphaFoldDB" id="A0A1Q9AN32"/>
<protein>
    <submittedName>
        <fullName evidence="2">GNAT family N-acetyltransferase</fullName>
    </submittedName>
</protein>
<comment type="caution">
    <text evidence="2">The sequence shown here is derived from an EMBL/GenBank/DDBJ whole genome shotgun (WGS) entry which is preliminary data.</text>
</comment>
<dbReference type="OrthoDB" id="7595389at2"/>
<dbReference type="EMBL" id="MKIO01000021">
    <property type="protein sequence ID" value="OLP56736.1"/>
    <property type="molecule type" value="Genomic_DNA"/>
</dbReference>
<dbReference type="InterPro" id="IPR000182">
    <property type="entry name" value="GNAT_dom"/>
</dbReference>
<evidence type="ECO:0000313" key="2">
    <source>
        <dbReference type="EMBL" id="OLP56736.1"/>
    </source>
</evidence>
<accession>A0A1Q9AN32</accession>
<dbReference type="PANTHER" id="PTHR13355">
    <property type="entry name" value="GLUCOSAMINE 6-PHOSPHATE N-ACETYLTRANSFERASE"/>
    <property type="match status" value="1"/>
</dbReference>
<feature type="domain" description="N-acetyltransferase" evidence="1">
    <location>
        <begin position="10"/>
        <end position="159"/>
    </location>
</feature>
<gene>
    <name evidence="2" type="ORF">BJF92_11690</name>
</gene>
<dbReference type="InterPro" id="IPR016181">
    <property type="entry name" value="Acyl_CoA_acyltransferase"/>
</dbReference>
<dbReference type="Proteomes" id="UP000186143">
    <property type="component" value="Unassembled WGS sequence"/>
</dbReference>
<dbReference type="Gene3D" id="3.40.630.30">
    <property type="match status" value="1"/>
</dbReference>
<keyword evidence="2" id="KW-0808">Transferase</keyword>
<evidence type="ECO:0000313" key="3">
    <source>
        <dbReference type="Proteomes" id="UP000186143"/>
    </source>
</evidence>
<dbReference type="STRING" id="1672749.BJF92_11690"/>
<dbReference type="Pfam" id="PF00583">
    <property type="entry name" value="Acetyltransf_1"/>
    <property type="match status" value="1"/>
</dbReference>
<name>A0A1Q9AN32_9HYPH</name>
<evidence type="ECO:0000259" key="1">
    <source>
        <dbReference type="PROSITE" id="PS51186"/>
    </source>
</evidence>
<proteinExistence type="predicted"/>
<organism evidence="2 3">
    <name type="scientific">Xaviernesmea rhizosphaerae</name>
    <dbReference type="NCBI Taxonomy" id="1672749"/>
    <lineage>
        <taxon>Bacteria</taxon>
        <taxon>Pseudomonadati</taxon>
        <taxon>Pseudomonadota</taxon>
        <taxon>Alphaproteobacteria</taxon>
        <taxon>Hyphomicrobiales</taxon>
        <taxon>Rhizobiaceae</taxon>
        <taxon>Rhizobium/Agrobacterium group</taxon>
        <taxon>Xaviernesmea</taxon>
    </lineage>
</organism>